<gene>
    <name evidence="3" type="primary">LOC111599415</name>
</gene>
<sequence>MSIVEAKCVSKEGDASQYQQNIGRRSFLITVDDNGKVEVSPSGQCEQVLGPKKMHTVSRKSSRRGKQRIRIAVVEEQAGSSDGELDNMGGTNDVMSINAQSLETMHDRFVKIYNKKLRGKPSFVVLEDALVRKRVEQTMQGPSRQTHAEQQTTSADVGAHMGSQTDEFLLQCAMRSSALSKGRSRGCQATDVSCKLPQCAHCGSAGHRTNTNEPLQRLSELCAVQLANKLKQASVAPPTGRSQTGTTPHVTISFLPAATEDASTQPQSLQEQQQQQQQQHQFLPATSLSHIYANCPHMLPAGSCNSCCKCCAQQQHPGTAAAYGRCCSSCCLLKPTMAQTMLGFSHAPFIPSHCSLHMLPAPDAFALQHRVQPAAGCTAPWQCYGTPPASMTTCNMPHCLHCQVQPHSCTALCNDCQQQQQQQQELHQPYVCLCDRSCSDVTPSSTAEQQSSKCQLRSKKPREEVEHSANNRQRKDLQRVVQGDIEVGIQAEDTQEKAGTELQGNASQMTVRDINPYSVKRRSVKKFGVQQLKERNKAGSSCPPGKVFMARFGRTCLILKPTTTSMPARLLTKRISRYTLRRSAMN</sequence>
<evidence type="ECO:0000256" key="1">
    <source>
        <dbReference type="SAM" id="MobiDB-lite"/>
    </source>
</evidence>
<dbReference type="Proteomes" id="UP000504633">
    <property type="component" value="Unplaced"/>
</dbReference>
<dbReference type="OrthoDB" id="7859978at2759"/>
<dbReference type="AlphaFoldDB" id="A0A6J1LYJ8"/>
<keyword evidence="2" id="KW-1185">Reference proteome</keyword>
<accession>A0A6J1LYJ8</accession>
<feature type="compositionally biased region" description="Low complexity" evidence="1">
    <location>
        <begin position="265"/>
        <end position="280"/>
    </location>
</feature>
<evidence type="ECO:0000313" key="3">
    <source>
        <dbReference type="RefSeq" id="XP_023170832.2"/>
    </source>
</evidence>
<dbReference type="OMA" id="TSVIAWP"/>
<evidence type="ECO:0000313" key="2">
    <source>
        <dbReference type="Proteomes" id="UP000504633"/>
    </source>
</evidence>
<dbReference type="GeneID" id="111599415"/>
<feature type="compositionally biased region" description="Polar residues" evidence="1">
    <location>
        <begin position="441"/>
        <end position="455"/>
    </location>
</feature>
<dbReference type="KEGG" id="dhe:111599415"/>
<reference evidence="3" key="1">
    <citation type="submission" date="2025-08" db="UniProtKB">
        <authorList>
            <consortium name="RefSeq"/>
        </authorList>
    </citation>
    <scope>IDENTIFICATION</scope>
    <source>
        <strain evidence="3">15085-1641.00</strain>
        <tissue evidence="3">Whole body</tissue>
    </source>
</reference>
<feature type="region of interest" description="Disordered" evidence="1">
    <location>
        <begin position="441"/>
        <end position="475"/>
    </location>
</feature>
<feature type="compositionally biased region" description="Basic and acidic residues" evidence="1">
    <location>
        <begin position="461"/>
        <end position="475"/>
    </location>
</feature>
<feature type="region of interest" description="Disordered" evidence="1">
    <location>
        <begin position="261"/>
        <end position="280"/>
    </location>
</feature>
<organism evidence="2 3">
    <name type="scientific">Drosophila hydei</name>
    <name type="common">Fruit fly</name>
    <dbReference type="NCBI Taxonomy" id="7224"/>
    <lineage>
        <taxon>Eukaryota</taxon>
        <taxon>Metazoa</taxon>
        <taxon>Ecdysozoa</taxon>
        <taxon>Arthropoda</taxon>
        <taxon>Hexapoda</taxon>
        <taxon>Insecta</taxon>
        <taxon>Pterygota</taxon>
        <taxon>Neoptera</taxon>
        <taxon>Endopterygota</taxon>
        <taxon>Diptera</taxon>
        <taxon>Brachycera</taxon>
        <taxon>Muscomorpha</taxon>
        <taxon>Ephydroidea</taxon>
        <taxon>Drosophilidae</taxon>
        <taxon>Drosophila</taxon>
    </lineage>
</organism>
<proteinExistence type="predicted"/>
<dbReference type="RefSeq" id="XP_023170832.2">
    <property type="nucleotide sequence ID" value="XM_023315064.2"/>
</dbReference>
<protein>
    <submittedName>
        <fullName evidence="3">Uncharacterized protein LOC111599415</fullName>
    </submittedName>
</protein>
<name>A0A6J1LYJ8_DROHY</name>